<dbReference type="EMBL" id="AP025292">
    <property type="protein sequence ID" value="BDC99896.1"/>
    <property type="molecule type" value="Genomic_DNA"/>
</dbReference>
<proteinExistence type="predicted"/>
<evidence type="ECO:0000313" key="1">
    <source>
        <dbReference type="EMBL" id="BDC99896.1"/>
    </source>
</evidence>
<dbReference type="Proteomes" id="UP001354989">
    <property type="component" value="Chromosome"/>
</dbReference>
<organism evidence="1 2">
    <name type="scientific">Persicobacter psychrovividus</name>
    <dbReference type="NCBI Taxonomy" id="387638"/>
    <lineage>
        <taxon>Bacteria</taxon>
        <taxon>Pseudomonadati</taxon>
        <taxon>Bacteroidota</taxon>
        <taxon>Cytophagia</taxon>
        <taxon>Cytophagales</taxon>
        <taxon>Persicobacteraceae</taxon>
        <taxon>Persicobacter</taxon>
    </lineage>
</organism>
<evidence type="ECO:0000313" key="2">
    <source>
        <dbReference type="Proteomes" id="UP001354989"/>
    </source>
</evidence>
<reference evidence="1 2" key="1">
    <citation type="submission" date="2021-12" db="EMBL/GenBank/DDBJ databases">
        <title>Genome sequencing of bacteria with rrn-lacking chromosome and rrn-plasmid.</title>
        <authorList>
            <person name="Anda M."/>
            <person name="Iwasaki W."/>
        </authorList>
    </citation>
    <scope>NUCLEOTIDE SEQUENCE [LARGE SCALE GENOMIC DNA]</scope>
    <source>
        <strain evidence="1 2">NBRC 101262</strain>
    </source>
</reference>
<keyword evidence="2" id="KW-1185">Reference proteome</keyword>
<gene>
    <name evidence="1" type="ORF">PEPS_21770</name>
</gene>
<accession>A0ABN6LEP2</accession>
<sequence>MVLLITFIQTTTEHDIPTDITLPEAIHSRKNE</sequence>
<protein>
    <submittedName>
        <fullName evidence="1">Uncharacterized protein</fullName>
    </submittedName>
</protein>
<name>A0ABN6LEP2_9BACT</name>